<dbReference type="GO" id="GO:0046983">
    <property type="term" value="F:protein dimerization activity"/>
    <property type="evidence" value="ECO:0007669"/>
    <property type="project" value="InterPro"/>
</dbReference>
<dbReference type="AlphaFoldDB" id="A0AAV9D6C1"/>
<dbReference type="GO" id="GO:0003677">
    <property type="term" value="F:DNA binding"/>
    <property type="evidence" value="ECO:0007669"/>
    <property type="project" value="UniProtKB-KW"/>
</dbReference>
<organism evidence="9 10">
    <name type="scientific">Acorus calamus</name>
    <name type="common">Sweet flag</name>
    <dbReference type="NCBI Taxonomy" id="4465"/>
    <lineage>
        <taxon>Eukaryota</taxon>
        <taxon>Viridiplantae</taxon>
        <taxon>Streptophyta</taxon>
        <taxon>Embryophyta</taxon>
        <taxon>Tracheophyta</taxon>
        <taxon>Spermatophyta</taxon>
        <taxon>Magnoliopsida</taxon>
        <taxon>Liliopsida</taxon>
        <taxon>Acoraceae</taxon>
        <taxon>Acorus</taxon>
    </lineage>
</organism>
<evidence type="ECO:0000256" key="6">
    <source>
        <dbReference type="SAM" id="Coils"/>
    </source>
</evidence>
<evidence type="ECO:0000256" key="3">
    <source>
        <dbReference type="ARBA" id="ARBA00023125"/>
    </source>
</evidence>
<sequence>MEQQEVKDPVTARKVQKADREKLRRDRLNEQFMELGSALDPDRPRHDKATILTDTIQMLKDLTAHVDRMKAEYTSLSEESRELTQEKNELREEKATIKSHIDNLNAQYQQRLRVMFPWAPMGPATYPYPMPMPIPSGPIAMHPSVQPFPIYRNQNPGGAVPNPCPTYLPYPACNHQTEQMSTQCISTPHLPQNSRSQTASRQESRSRSSDCPPQSTTEKEDDFSDVVTELELKTPGSSRPSSRVESTHDKELSSEERKEKQRSPPRKNNATDESCSSRCSSSSDLPDSFSHNVADPSVADWDI</sequence>
<evidence type="ECO:0000256" key="2">
    <source>
        <dbReference type="ARBA" id="ARBA00023015"/>
    </source>
</evidence>
<dbReference type="PANTHER" id="PTHR47001">
    <property type="entry name" value="TRANSCRIPTION FACTOR BHLH121"/>
    <property type="match status" value="1"/>
</dbReference>
<dbReference type="PANTHER" id="PTHR47001:SF1">
    <property type="entry name" value="TRANSCRIPTION FACTOR BHLH11"/>
    <property type="match status" value="1"/>
</dbReference>
<dbReference type="GO" id="GO:0003700">
    <property type="term" value="F:DNA-binding transcription factor activity"/>
    <property type="evidence" value="ECO:0007669"/>
    <property type="project" value="InterPro"/>
</dbReference>
<dbReference type="SUPFAM" id="SSF47459">
    <property type="entry name" value="HLH, helix-loop-helix DNA-binding domain"/>
    <property type="match status" value="1"/>
</dbReference>
<dbReference type="Pfam" id="PF23177">
    <property type="entry name" value="bHLH_IRO3"/>
    <property type="match status" value="1"/>
</dbReference>
<evidence type="ECO:0000256" key="5">
    <source>
        <dbReference type="ARBA" id="ARBA00023242"/>
    </source>
</evidence>
<dbReference type="InterPro" id="IPR057075">
    <property type="entry name" value="bHLH_IRO3"/>
</dbReference>
<feature type="coiled-coil region" evidence="6">
    <location>
        <begin position="59"/>
        <end position="107"/>
    </location>
</feature>
<feature type="region of interest" description="Disordered" evidence="7">
    <location>
        <begin position="1"/>
        <end position="22"/>
    </location>
</feature>
<dbReference type="GO" id="GO:0006879">
    <property type="term" value="P:intracellular iron ion homeostasis"/>
    <property type="evidence" value="ECO:0007669"/>
    <property type="project" value="InterPro"/>
</dbReference>
<feature type="compositionally biased region" description="Polar residues" evidence="7">
    <location>
        <begin position="235"/>
        <end position="244"/>
    </location>
</feature>
<feature type="region of interest" description="Disordered" evidence="7">
    <location>
        <begin position="186"/>
        <end position="303"/>
    </location>
</feature>
<feature type="compositionally biased region" description="Basic and acidic residues" evidence="7">
    <location>
        <begin position="245"/>
        <end position="262"/>
    </location>
</feature>
<evidence type="ECO:0000259" key="8">
    <source>
        <dbReference type="PROSITE" id="PS50888"/>
    </source>
</evidence>
<comment type="similarity">
    <text evidence="1">Belongs to the bHLH protein family.</text>
</comment>
<dbReference type="Gene3D" id="4.10.280.10">
    <property type="entry name" value="Helix-loop-helix DNA-binding domain"/>
    <property type="match status" value="1"/>
</dbReference>
<keyword evidence="4" id="KW-0804">Transcription</keyword>
<keyword evidence="10" id="KW-1185">Reference proteome</keyword>
<feature type="domain" description="BHLH" evidence="8">
    <location>
        <begin position="12"/>
        <end position="62"/>
    </location>
</feature>
<reference evidence="9" key="2">
    <citation type="submission" date="2023-06" db="EMBL/GenBank/DDBJ databases">
        <authorList>
            <person name="Ma L."/>
            <person name="Liu K.-W."/>
            <person name="Li Z."/>
            <person name="Hsiao Y.-Y."/>
            <person name="Qi Y."/>
            <person name="Fu T."/>
            <person name="Tang G."/>
            <person name="Zhang D."/>
            <person name="Sun W.-H."/>
            <person name="Liu D.-K."/>
            <person name="Li Y."/>
            <person name="Chen G.-Z."/>
            <person name="Liu X.-D."/>
            <person name="Liao X.-Y."/>
            <person name="Jiang Y.-T."/>
            <person name="Yu X."/>
            <person name="Hao Y."/>
            <person name="Huang J."/>
            <person name="Zhao X.-W."/>
            <person name="Ke S."/>
            <person name="Chen Y.-Y."/>
            <person name="Wu W.-L."/>
            <person name="Hsu J.-L."/>
            <person name="Lin Y.-F."/>
            <person name="Huang M.-D."/>
            <person name="Li C.-Y."/>
            <person name="Huang L."/>
            <person name="Wang Z.-W."/>
            <person name="Zhao X."/>
            <person name="Zhong W.-Y."/>
            <person name="Peng D.-H."/>
            <person name="Ahmad S."/>
            <person name="Lan S."/>
            <person name="Zhang J.-S."/>
            <person name="Tsai W.-C."/>
            <person name="Van De Peer Y."/>
            <person name="Liu Z.-J."/>
        </authorList>
    </citation>
    <scope>NUCLEOTIDE SEQUENCE</scope>
    <source>
        <strain evidence="9">CP</strain>
        <tissue evidence="9">Leaves</tissue>
    </source>
</reference>
<keyword evidence="6" id="KW-0175">Coiled coil</keyword>
<feature type="compositionally biased region" description="Polar residues" evidence="7">
    <location>
        <begin position="186"/>
        <end position="201"/>
    </location>
</feature>
<gene>
    <name evidence="9" type="ORF">QJS10_CPB15g00505</name>
</gene>
<dbReference type="CDD" id="cd11446">
    <property type="entry name" value="bHLH_AtILR3_like"/>
    <property type="match status" value="1"/>
</dbReference>
<keyword evidence="2" id="KW-0805">Transcription regulation</keyword>
<comment type="caution">
    <text evidence="9">The sequence shown here is derived from an EMBL/GenBank/DDBJ whole genome shotgun (WGS) entry which is preliminary data.</text>
</comment>
<dbReference type="InterPro" id="IPR044579">
    <property type="entry name" value="bHLH11/121"/>
</dbReference>
<dbReference type="InterPro" id="IPR036638">
    <property type="entry name" value="HLH_DNA-bd_sf"/>
</dbReference>
<evidence type="ECO:0000256" key="1">
    <source>
        <dbReference type="ARBA" id="ARBA00005510"/>
    </source>
</evidence>
<protein>
    <recommendedName>
        <fullName evidence="8">BHLH domain-containing protein</fullName>
    </recommendedName>
</protein>
<name>A0AAV9D6C1_ACOCL</name>
<dbReference type="PROSITE" id="PS50888">
    <property type="entry name" value="BHLH"/>
    <property type="match status" value="1"/>
</dbReference>
<dbReference type="EMBL" id="JAUJYO010000015">
    <property type="protein sequence ID" value="KAK1296402.1"/>
    <property type="molecule type" value="Genomic_DNA"/>
</dbReference>
<evidence type="ECO:0000256" key="4">
    <source>
        <dbReference type="ARBA" id="ARBA00023163"/>
    </source>
</evidence>
<dbReference type="InterPro" id="IPR011598">
    <property type="entry name" value="bHLH_dom"/>
</dbReference>
<dbReference type="Proteomes" id="UP001180020">
    <property type="component" value="Unassembled WGS sequence"/>
</dbReference>
<evidence type="ECO:0000313" key="10">
    <source>
        <dbReference type="Proteomes" id="UP001180020"/>
    </source>
</evidence>
<accession>A0AAV9D6C1</accession>
<keyword evidence="5" id="KW-0539">Nucleus</keyword>
<feature type="compositionally biased region" description="Low complexity" evidence="7">
    <location>
        <begin position="274"/>
        <end position="290"/>
    </location>
</feature>
<evidence type="ECO:0000256" key="7">
    <source>
        <dbReference type="SAM" id="MobiDB-lite"/>
    </source>
</evidence>
<proteinExistence type="inferred from homology"/>
<keyword evidence="3" id="KW-0238">DNA-binding</keyword>
<evidence type="ECO:0000313" key="9">
    <source>
        <dbReference type="EMBL" id="KAK1296402.1"/>
    </source>
</evidence>
<dbReference type="SMART" id="SM00353">
    <property type="entry name" value="HLH"/>
    <property type="match status" value="1"/>
</dbReference>
<reference evidence="9" key="1">
    <citation type="journal article" date="2023" name="Nat. Commun.">
        <title>Diploid and tetraploid genomes of Acorus and the evolution of monocots.</title>
        <authorList>
            <person name="Ma L."/>
            <person name="Liu K.W."/>
            <person name="Li Z."/>
            <person name="Hsiao Y.Y."/>
            <person name="Qi Y."/>
            <person name="Fu T."/>
            <person name="Tang G.D."/>
            <person name="Zhang D."/>
            <person name="Sun W.H."/>
            <person name="Liu D.K."/>
            <person name="Li Y."/>
            <person name="Chen G.Z."/>
            <person name="Liu X.D."/>
            <person name="Liao X.Y."/>
            <person name="Jiang Y.T."/>
            <person name="Yu X."/>
            <person name="Hao Y."/>
            <person name="Huang J."/>
            <person name="Zhao X.W."/>
            <person name="Ke S."/>
            <person name="Chen Y.Y."/>
            <person name="Wu W.L."/>
            <person name="Hsu J.L."/>
            <person name="Lin Y.F."/>
            <person name="Huang M.D."/>
            <person name="Li C.Y."/>
            <person name="Huang L."/>
            <person name="Wang Z.W."/>
            <person name="Zhao X."/>
            <person name="Zhong W.Y."/>
            <person name="Peng D.H."/>
            <person name="Ahmad S."/>
            <person name="Lan S."/>
            <person name="Zhang J.S."/>
            <person name="Tsai W.C."/>
            <person name="Van de Peer Y."/>
            <person name="Liu Z.J."/>
        </authorList>
    </citation>
    <scope>NUCLEOTIDE SEQUENCE</scope>
    <source>
        <strain evidence="9">CP</strain>
    </source>
</reference>